<evidence type="ECO:0000256" key="1">
    <source>
        <dbReference type="SAM" id="MobiDB-lite"/>
    </source>
</evidence>
<keyword evidence="3" id="KW-1185">Reference proteome</keyword>
<proteinExistence type="predicted"/>
<dbReference type="Proteomes" id="UP001642484">
    <property type="component" value="Unassembled WGS sequence"/>
</dbReference>
<evidence type="ECO:0000313" key="2">
    <source>
        <dbReference type="EMBL" id="CAK8991991.1"/>
    </source>
</evidence>
<feature type="region of interest" description="Disordered" evidence="1">
    <location>
        <begin position="232"/>
        <end position="261"/>
    </location>
</feature>
<feature type="compositionally biased region" description="Basic and acidic residues" evidence="1">
    <location>
        <begin position="894"/>
        <end position="916"/>
    </location>
</feature>
<evidence type="ECO:0000313" key="3">
    <source>
        <dbReference type="Proteomes" id="UP001642484"/>
    </source>
</evidence>
<comment type="caution">
    <text evidence="2">The sequence shown here is derived from an EMBL/GenBank/DDBJ whole genome shotgun (WGS) entry which is preliminary data.</text>
</comment>
<organism evidence="2 3">
    <name type="scientific">Durusdinium trenchii</name>
    <dbReference type="NCBI Taxonomy" id="1381693"/>
    <lineage>
        <taxon>Eukaryota</taxon>
        <taxon>Sar</taxon>
        <taxon>Alveolata</taxon>
        <taxon>Dinophyceae</taxon>
        <taxon>Suessiales</taxon>
        <taxon>Symbiodiniaceae</taxon>
        <taxon>Durusdinium</taxon>
    </lineage>
</organism>
<feature type="region of interest" description="Disordered" evidence="1">
    <location>
        <begin position="894"/>
        <end position="918"/>
    </location>
</feature>
<dbReference type="EMBL" id="CAXAMN010001027">
    <property type="protein sequence ID" value="CAK8991991.1"/>
    <property type="molecule type" value="Genomic_DNA"/>
</dbReference>
<dbReference type="PANTHER" id="PTHR33050">
    <property type="entry name" value="REVERSE TRANSCRIPTASE DOMAIN-CONTAINING PROTEIN"/>
    <property type="match status" value="1"/>
</dbReference>
<feature type="compositionally biased region" description="Basic and acidic residues" evidence="1">
    <location>
        <begin position="232"/>
        <end position="251"/>
    </location>
</feature>
<reference evidence="2 3" key="1">
    <citation type="submission" date="2024-02" db="EMBL/GenBank/DDBJ databases">
        <authorList>
            <person name="Chen Y."/>
            <person name="Shah S."/>
            <person name="Dougan E. K."/>
            <person name="Thang M."/>
            <person name="Chan C."/>
        </authorList>
    </citation>
    <scope>NUCLEOTIDE SEQUENCE [LARGE SCALE GENOMIC DNA]</scope>
</reference>
<dbReference type="InterPro" id="IPR052055">
    <property type="entry name" value="Hepadnavirus_pol/RT"/>
</dbReference>
<protein>
    <submittedName>
        <fullName evidence="2">Uncharacterized protein</fullName>
    </submittedName>
</protein>
<dbReference type="PANTHER" id="PTHR33050:SF7">
    <property type="entry name" value="RIBONUCLEASE H"/>
    <property type="match status" value="1"/>
</dbReference>
<name>A0ABP0HP36_9DINO</name>
<accession>A0ABP0HP36</accession>
<sequence length="1155" mass="130105">MCWVCVETAGGYSRGEIVVADPGVLPPGHVLIGEKALVPARDGSAVACFAKKVRVDSAAGYKLEDLRILPVTFDAQGVRRREFAQAVAAMVEGTPQGGGLQLEGPATALNVLKSLRDQFMTPTSFHEFWLRSAEIPRGDRSIYEHEVLSRILESIVTVDQLNVSGLQGIELLVRRLQVIREAHRILPSSPDYSSAEFFMGWKYRKGAHGVDPDLAHHVAAELKSEAMILKESRKAKEEAQARRRNPGDKKGGGLSTSARRRKARVRGLVEESNRIIDTLNEMYAPQQVSPQGECTLAQRSSQHAIFKQLARQSKAHQQCSMREAVQELLQCDSSYSQEDFVSTVRPYQRDLISLPETGDDPVSLDQVLDEHGRQVLGDPLRTMLLSDEEWGEVLEKGDLVRPYMDVRLQHDQQLYTSFIQDLHAKGMISFTWRPREIVCIPEGSTLYLAQSDIKDYFYSLALPHELQSLFCLPAIAKSTMQDWGLDLDQVDCDAEGWTFPMLRVVLMGWSWAMWVAQRVHTHLCMEAGGLSLDRVIVESKAPPDLSDGEVIIIPYADNLNVAGIDEQRVQQVKNKIVDRLREIGFRVREELEACSIGQSLGFLVDGAKGVVAPIPERLHKVRLALDWLARQPWVTGKQVERLIGHCVHFMLLRRELLSIFRAMYDFAHKSYSKKRPLFASAAREAKWASALLGLCSVDLRKDWSGRVTASDASLSGVAVCCRELPRDEVAAIGSQREPWRYKYKELPPPREAALNFGDPFSDPSTVKPLKQELEQPDPFELNEKFVEVPQNVLQPELWQEVFAVHMKHPEHITLLETRGVVISLRHKFRAVQHFGKRHLHLGDNMGMILMIAKGRSSSFSMLKLCRRLCALLLCADSMLSPRWIPSELNVADKGRRPADKAKTRAEIARQRSDPPRFKGQTNLERVAVSEAVAKDYTRRTNDLRFFARQSKISLRSAKNLDEACTLFLNNIFEQGVELHEGSKFVAAVKDAFPDFGHKSALPRMIRALQGWTKIDPQKTRPPLPWELVAGIAMKMQARTRHHAALAVLTMFSAYLRPGECLGIQKTDLVRPMPRQEHHTLHLHPAERHEASKVGISEESIQLDSVQLLWLGQALEQLQTDGPFLFELGHAEMVSAWKQALVDLGLEHNHAVLHQL</sequence>
<gene>
    <name evidence="2" type="ORF">CCMP2556_LOCUS2682</name>
</gene>